<proteinExistence type="predicted"/>
<dbReference type="EMBL" id="JMCC02000045">
    <property type="protein sequence ID" value="KIG15909.1"/>
    <property type="molecule type" value="Genomic_DNA"/>
</dbReference>
<reference evidence="1 2" key="1">
    <citation type="submission" date="2014-12" db="EMBL/GenBank/DDBJ databases">
        <title>Genome assembly of Enhygromyxa salina DSM 15201.</title>
        <authorList>
            <person name="Sharma G."/>
            <person name="Subramanian S."/>
        </authorList>
    </citation>
    <scope>NUCLEOTIDE SEQUENCE [LARGE SCALE GENOMIC DNA]</scope>
    <source>
        <strain evidence="1 2">DSM 15201</strain>
    </source>
</reference>
<name>A0A0C1ZE24_9BACT</name>
<sequence>MIASVPHDARKIWGKEAIVVCREAFNKSHKTKGGGSKLDGQAMTLDSQACNNSCDRTNAC</sequence>
<comment type="caution">
    <text evidence="1">The sequence shown here is derived from an EMBL/GenBank/DDBJ whole genome shotgun (WGS) entry which is preliminary data.</text>
</comment>
<dbReference type="Proteomes" id="UP000031599">
    <property type="component" value="Unassembled WGS sequence"/>
</dbReference>
<protein>
    <submittedName>
        <fullName evidence="1">Uncharacterized protein</fullName>
    </submittedName>
</protein>
<evidence type="ECO:0000313" key="1">
    <source>
        <dbReference type="EMBL" id="KIG15909.1"/>
    </source>
</evidence>
<accession>A0A0C1ZE24</accession>
<evidence type="ECO:0000313" key="2">
    <source>
        <dbReference type="Proteomes" id="UP000031599"/>
    </source>
</evidence>
<organism evidence="1 2">
    <name type="scientific">Enhygromyxa salina</name>
    <dbReference type="NCBI Taxonomy" id="215803"/>
    <lineage>
        <taxon>Bacteria</taxon>
        <taxon>Pseudomonadati</taxon>
        <taxon>Myxococcota</taxon>
        <taxon>Polyangia</taxon>
        <taxon>Nannocystales</taxon>
        <taxon>Nannocystaceae</taxon>
        <taxon>Enhygromyxa</taxon>
    </lineage>
</organism>
<dbReference type="AlphaFoldDB" id="A0A0C1ZE24"/>
<gene>
    <name evidence="1" type="ORF">DB30_05100</name>
</gene>